<dbReference type="AlphaFoldDB" id="A0A3P7NUX5"/>
<sequence length="39" mass="4543">MYTQLRGRILERQCMELLHEQAGRPEAPQGAQEQNFAIE</sequence>
<organism evidence="1 2">
    <name type="scientific">Dibothriocephalus latus</name>
    <name type="common">Fish tapeworm</name>
    <name type="synonym">Diphyllobothrium latum</name>
    <dbReference type="NCBI Taxonomy" id="60516"/>
    <lineage>
        <taxon>Eukaryota</taxon>
        <taxon>Metazoa</taxon>
        <taxon>Spiralia</taxon>
        <taxon>Lophotrochozoa</taxon>
        <taxon>Platyhelminthes</taxon>
        <taxon>Cestoda</taxon>
        <taxon>Eucestoda</taxon>
        <taxon>Diphyllobothriidea</taxon>
        <taxon>Diphyllobothriidae</taxon>
        <taxon>Dibothriocephalus</taxon>
    </lineage>
</organism>
<name>A0A3P7NUX5_DIBLA</name>
<protein>
    <submittedName>
        <fullName evidence="1">Uncharacterized protein</fullName>
    </submittedName>
</protein>
<dbReference type="Proteomes" id="UP000281553">
    <property type="component" value="Unassembled WGS sequence"/>
</dbReference>
<keyword evidence="2" id="KW-1185">Reference proteome</keyword>
<evidence type="ECO:0000313" key="1">
    <source>
        <dbReference type="EMBL" id="VDN44930.1"/>
    </source>
</evidence>
<reference evidence="1 2" key="1">
    <citation type="submission" date="2018-11" db="EMBL/GenBank/DDBJ databases">
        <authorList>
            <consortium name="Pathogen Informatics"/>
        </authorList>
    </citation>
    <scope>NUCLEOTIDE SEQUENCE [LARGE SCALE GENOMIC DNA]</scope>
</reference>
<evidence type="ECO:0000313" key="2">
    <source>
        <dbReference type="Proteomes" id="UP000281553"/>
    </source>
</evidence>
<feature type="non-terminal residue" evidence="1">
    <location>
        <position position="39"/>
    </location>
</feature>
<dbReference type="OrthoDB" id="6256554at2759"/>
<proteinExistence type="predicted"/>
<dbReference type="EMBL" id="UYRU01113715">
    <property type="protein sequence ID" value="VDN44930.1"/>
    <property type="molecule type" value="Genomic_DNA"/>
</dbReference>
<gene>
    <name evidence="1" type="ORF">DILT_LOCUS19478</name>
</gene>
<accession>A0A3P7NUX5</accession>